<dbReference type="AlphaFoldDB" id="A0A6H9UQW5"/>
<proteinExistence type="predicted"/>
<dbReference type="Proteomes" id="UP000442707">
    <property type="component" value="Unassembled WGS sequence"/>
</dbReference>
<evidence type="ECO:0000313" key="3">
    <source>
        <dbReference type="Proteomes" id="UP000442707"/>
    </source>
</evidence>
<name>A0A6H9UQW5_9ACTN</name>
<evidence type="ECO:0000256" key="1">
    <source>
        <dbReference type="SAM" id="MobiDB-lite"/>
    </source>
</evidence>
<feature type="region of interest" description="Disordered" evidence="1">
    <location>
        <begin position="35"/>
        <end position="89"/>
    </location>
</feature>
<feature type="compositionally biased region" description="Basic residues" evidence="1">
    <location>
        <begin position="74"/>
        <end position="89"/>
    </location>
</feature>
<comment type="caution">
    <text evidence="2">The sequence shown here is derived from an EMBL/GenBank/DDBJ whole genome shotgun (WGS) entry which is preliminary data.</text>
</comment>
<protein>
    <submittedName>
        <fullName evidence="2">DUF1192 domain-containing protein</fullName>
    </submittedName>
</protein>
<sequence length="89" mass="9630">MDVHPPSDIDDIRDRIAAMRAPTARLAQAIDDRRAERAQRLRGQQGWFRQSAAVTGPSSTWAPTSAPGPGGPAHRGRAQPRRGTTHLGL</sequence>
<reference evidence="2 3" key="1">
    <citation type="submission" date="2019-09" db="EMBL/GenBank/DDBJ databases">
        <title>Screening of Novel Bioactive Compounds from Soil-Associated.</title>
        <authorList>
            <person name="Zhao S."/>
        </authorList>
    </citation>
    <scope>NUCLEOTIDE SEQUENCE [LARGE SCALE GENOMIC DNA]</scope>
    <source>
        <strain evidence="2 3">HIT-DPA4</strain>
    </source>
</reference>
<dbReference type="RefSeq" id="WP_150955750.1">
    <property type="nucleotide sequence ID" value="NZ_VZRB01000034.1"/>
</dbReference>
<dbReference type="EMBL" id="VZRB01000034">
    <property type="protein sequence ID" value="KAB1141137.1"/>
    <property type="molecule type" value="Genomic_DNA"/>
</dbReference>
<keyword evidence="3" id="KW-1185">Reference proteome</keyword>
<gene>
    <name evidence="2" type="ORF">F7R91_33560</name>
</gene>
<accession>A0A6H9UQW5</accession>
<feature type="compositionally biased region" description="Polar residues" evidence="1">
    <location>
        <begin position="52"/>
        <end position="63"/>
    </location>
</feature>
<evidence type="ECO:0000313" key="2">
    <source>
        <dbReference type="EMBL" id="KAB1141137.1"/>
    </source>
</evidence>
<organism evidence="2 3">
    <name type="scientific">Streptomyces luteolifulvus</name>
    <dbReference type="NCBI Taxonomy" id="2615112"/>
    <lineage>
        <taxon>Bacteria</taxon>
        <taxon>Bacillati</taxon>
        <taxon>Actinomycetota</taxon>
        <taxon>Actinomycetes</taxon>
        <taxon>Kitasatosporales</taxon>
        <taxon>Streptomycetaceae</taxon>
        <taxon>Streptomyces</taxon>
    </lineage>
</organism>